<dbReference type="InterPro" id="IPR002731">
    <property type="entry name" value="ATPase_BadF"/>
</dbReference>
<dbReference type="GO" id="GO:0016301">
    <property type="term" value="F:kinase activity"/>
    <property type="evidence" value="ECO:0007669"/>
    <property type="project" value="UniProtKB-KW"/>
</dbReference>
<dbReference type="EMBL" id="JBHEZZ010000029">
    <property type="protein sequence ID" value="MFC1406440.1"/>
    <property type="molecule type" value="Genomic_DNA"/>
</dbReference>
<reference evidence="2 3" key="1">
    <citation type="submission" date="2024-09" db="EMBL/GenBank/DDBJ databases">
        <authorList>
            <person name="Lee S.D."/>
        </authorList>
    </citation>
    <scope>NUCLEOTIDE SEQUENCE [LARGE SCALE GENOMIC DNA]</scope>
    <source>
        <strain evidence="2 3">N1-5</strain>
    </source>
</reference>
<sequence length="350" mass="35559">MDHQHHDGLLLAVDGGNSKTDVAVADTAGRVLGRARGLGFRPQVHGVEAAMAVLARVRSKALADAGLDDRVVADGIAAFLAGADLPHEVEALHRAVAGRGWAVDQVVDNDTFAVLRAGAGRPWGVAVVCGTGINCVGVAPDGRRTGFPALGPISGDWGGGADLGAAALWHAVRDEDGRGPHTLLRTAVTGHFGTATVAEVTAALHSGALPEIRLSELCPAVFAACDQDDPTARALVERLADEIAGMAVTVLRRLGLDRGPDHHPDPEVVLGGSVLAARHRLLLGRIERRLAAAVPGARPLVSTAAPLLGSALAALDLVAGPERARAEATGRLRAFFSASGPGGGGPPAAG</sequence>
<evidence type="ECO:0000313" key="3">
    <source>
        <dbReference type="Proteomes" id="UP001592528"/>
    </source>
</evidence>
<protein>
    <submittedName>
        <fullName evidence="2">N-acetylglucosamine kinase</fullName>
    </submittedName>
</protein>
<evidence type="ECO:0000259" key="1">
    <source>
        <dbReference type="Pfam" id="PF01869"/>
    </source>
</evidence>
<dbReference type="InterPro" id="IPR043129">
    <property type="entry name" value="ATPase_NBD"/>
</dbReference>
<dbReference type="SUPFAM" id="SSF53067">
    <property type="entry name" value="Actin-like ATPase domain"/>
    <property type="match status" value="2"/>
</dbReference>
<dbReference type="Gene3D" id="3.30.420.40">
    <property type="match status" value="2"/>
</dbReference>
<organism evidence="2 3">
    <name type="scientific">Streptacidiphilus cavernicola</name>
    <dbReference type="NCBI Taxonomy" id="3342716"/>
    <lineage>
        <taxon>Bacteria</taxon>
        <taxon>Bacillati</taxon>
        <taxon>Actinomycetota</taxon>
        <taxon>Actinomycetes</taxon>
        <taxon>Kitasatosporales</taxon>
        <taxon>Streptomycetaceae</taxon>
        <taxon>Streptacidiphilus</taxon>
    </lineage>
</organism>
<dbReference type="Proteomes" id="UP001592528">
    <property type="component" value="Unassembled WGS sequence"/>
</dbReference>
<dbReference type="PANTHER" id="PTHR43190:SF3">
    <property type="entry name" value="N-ACETYL-D-GLUCOSAMINE KINASE"/>
    <property type="match status" value="1"/>
</dbReference>
<name>A0ABV6UY98_9ACTN</name>
<keyword evidence="3" id="KW-1185">Reference proteome</keyword>
<dbReference type="PANTHER" id="PTHR43190">
    <property type="entry name" value="N-ACETYL-D-GLUCOSAMINE KINASE"/>
    <property type="match status" value="1"/>
</dbReference>
<keyword evidence="2" id="KW-0418">Kinase</keyword>
<feature type="domain" description="ATPase BadF/BadG/BcrA/BcrD type" evidence="1">
    <location>
        <begin position="13"/>
        <end position="313"/>
    </location>
</feature>
<keyword evidence="2" id="KW-0808">Transferase</keyword>
<dbReference type="Pfam" id="PF01869">
    <property type="entry name" value="BcrAD_BadFG"/>
    <property type="match status" value="1"/>
</dbReference>
<comment type="caution">
    <text evidence="2">The sequence shown here is derived from an EMBL/GenBank/DDBJ whole genome shotgun (WGS) entry which is preliminary data.</text>
</comment>
<dbReference type="RefSeq" id="WP_030260961.1">
    <property type="nucleotide sequence ID" value="NZ_JBHEZZ010000029.1"/>
</dbReference>
<proteinExistence type="predicted"/>
<dbReference type="InterPro" id="IPR052519">
    <property type="entry name" value="Euk-type_GlcNAc_Kinase"/>
</dbReference>
<accession>A0ABV6UY98</accession>
<gene>
    <name evidence="2" type="ORF">ACEZDJ_34600</name>
</gene>
<evidence type="ECO:0000313" key="2">
    <source>
        <dbReference type="EMBL" id="MFC1406440.1"/>
    </source>
</evidence>